<evidence type="ECO:0000313" key="1">
    <source>
        <dbReference type="EMBL" id="RDI60296.1"/>
    </source>
</evidence>
<organism evidence="1 2">
    <name type="scientific">Nocardia pseudobrasiliensis</name>
    <dbReference type="NCBI Taxonomy" id="45979"/>
    <lineage>
        <taxon>Bacteria</taxon>
        <taxon>Bacillati</taxon>
        <taxon>Actinomycetota</taxon>
        <taxon>Actinomycetes</taxon>
        <taxon>Mycobacteriales</taxon>
        <taxon>Nocardiaceae</taxon>
        <taxon>Nocardia</taxon>
    </lineage>
</organism>
<evidence type="ECO:0000313" key="2">
    <source>
        <dbReference type="Proteomes" id="UP000254869"/>
    </source>
</evidence>
<gene>
    <name evidence="1" type="ORF">DFR76_11628</name>
</gene>
<protein>
    <submittedName>
        <fullName evidence="1">Uncharacterized protein</fullName>
    </submittedName>
</protein>
<comment type="caution">
    <text evidence="1">The sequence shown here is derived from an EMBL/GenBank/DDBJ whole genome shotgun (WGS) entry which is preliminary data.</text>
</comment>
<dbReference type="STRING" id="1210086.GCA_001613105_06299"/>
<accession>A0A370HNZ4</accession>
<name>A0A370HNZ4_9NOCA</name>
<proteinExistence type="predicted"/>
<dbReference type="Proteomes" id="UP000254869">
    <property type="component" value="Unassembled WGS sequence"/>
</dbReference>
<sequence>MNATAATRGSGAALAALAGAQFTVNRLASPEARAEQIR</sequence>
<dbReference type="AlphaFoldDB" id="A0A370HNZ4"/>
<keyword evidence="2" id="KW-1185">Reference proteome</keyword>
<reference evidence="1 2" key="1">
    <citation type="submission" date="2018-07" db="EMBL/GenBank/DDBJ databases">
        <title>Genomic Encyclopedia of Type Strains, Phase IV (KMG-IV): sequencing the most valuable type-strain genomes for metagenomic binning, comparative biology and taxonomic classification.</title>
        <authorList>
            <person name="Goeker M."/>
        </authorList>
    </citation>
    <scope>NUCLEOTIDE SEQUENCE [LARGE SCALE GENOMIC DNA]</scope>
    <source>
        <strain evidence="1 2">DSM 44290</strain>
    </source>
</reference>
<dbReference type="EMBL" id="QQBC01000016">
    <property type="protein sequence ID" value="RDI60296.1"/>
    <property type="molecule type" value="Genomic_DNA"/>
</dbReference>